<dbReference type="InterPro" id="IPR011032">
    <property type="entry name" value="GroES-like_sf"/>
</dbReference>
<feature type="domain" description="Enoyl reductase (ER)" evidence="11">
    <location>
        <begin position="10"/>
        <end position="354"/>
    </location>
</feature>
<sequence length="357" mass="37660">MRAARFYTSGDIRVETVEPSPVRDTDVRIEIAACGICGSDLIEYQQGPEHTPTEPNSRTGASIPVPLGHEFSGTITEVGADVDRISVGDRVTVNPNIPCRECRYCEDGRYNVCPNVVAVGFQLGEGGFAESAVVPAAQVHRLPDGVSLEAGALVEPFAVGLHAVRRSGLQAGDTVAVFGCGPIGLTAVQAAATAGAKQVLVSEPNDVRRNTARNFGADSCIDPSEEDAVEAIRDATDGGADVAFEFAGVEPTFNAAINCTRRGGTVTVGSMSRGKVSTDLNDIVTAERTVVGTYCYGFPPQATRTEFDAVIGSLKAEEIDVDAYITDRIGLDEITASGFERLLEPETDHVKIVVKPT</sequence>
<dbReference type="InterPro" id="IPR013149">
    <property type="entry name" value="ADH-like_C"/>
</dbReference>
<evidence type="ECO:0000256" key="6">
    <source>
        <dbReference type="ARBA" id="ARBA00023027"/>
    </source>
</evidence>
<dbReference type="RefSeq" id="WP_188424815.1">
    <property type="nucleotide sequence ID" value="NZ_BMCI01000008.1"/>
</dbReference>
<dbReference type="PANTHER" id="PTHR43161:SF23">
    <property type="entry name" value="(R,R)-BUTANEDIOL DEHYDROGENASE-RELATED"/>
    <property type="match status" value="1"/>
</dbReference>
<evidence type="ECO:0000256" key="2">
    <source>
        <dbReference type="ARBA" id="ARBA00008072"/>
    </source>
</evidence>
<dbReference type="GO" id="GO:0034079">
    <property type="term" value="P:butanediol biosynthetic process"/>
    <property type="evidence" value="ECO:0007669"/>
    <property type="project" value="TreeGrafter"/>
</dbReference>
<dbReference type="GO" id="GO:0000721">
    <property type="term" value="F:(R,R)-butanediol dehydrogenase activity"/>
    <property type="evidence" value="ECO:0007669"/>
    <property type="project" value="TreeGrafter"/>
</dbReference>
<dbReference type="Proteomes" id="UP000646833">
    <property type="component" value="Unassembled WGS sequence"/>
</dbReference>
<evidence type="ECO:0000256" key="8">
    <source>
        <dbReference type="ARBA" id="ARBA00060557"/>
    </source>
</evidence>
<dbReference type="InterPro" id="IPR002328">
    <property type="entry name" value="ADH_Zn_CS"/>
</dbReference>
<dbReference type="GO" id="GO:0016597">
    <property type="term" value="F:amino acid binding"/>
    <property type="evidence" value="ECO:0007669"/>
    <property type="project" value="UniProtKB-ARBA"/>
</dbReference>
<dbReference type="GO" id="GO:0051289">
    <property type="term" value="P:protein homotetramerization"/>
    <property type="evidence" value="ECO:0007669"/>
    <property type="project" value="UniProtKB-ARBA"/>
</dbReference>
<dbReference type="PANTHER" id="PTHR43161">
    <property type="entry name" value="SORBITOL DEHYDROGENASE"/>
    <property type="match status" value="1"/>
</dbReference>
<keyword evidence="6" id="KW-0520">NAD</keyword>
<dbReference type="AlphaFoldDB" id="A0A830EES3"/>
<dbReference type="GO" id="GO:0008743">
    <property type="term" value="F:L-threonine 3-dehydrogenase activity"/>
    <property type="evidence" value="ECO:0007669"/>
    <property type="project" value="UniProtKB-EC"/>
</dbReference>
<evidence type="ECO:0000256" key="3">
    <source>
        <dbReference type="ARBA" id="ARBA00022723"/>
    </source>
</evidence>
<dbReference type="GO" id="GO:0070403">
    <property type="term" value="F:NAD+ binding"/>
    <property type="evidence" value="ECO:0007669"/>
    <property type="project" value="UniProtKB-ARBA"/>
</dbReference>
<evidence type="ECO:0000256" key="1">
    <source>
        <dbReference type="ARBA" id="ARBA00001947"/>
    </source>
</evidence>
<dbReference type="InterPro" id="IPR020843">
    <property type="entry name" value="ER"/>
</dbReference>
<gene>
    <name evidence="12" type="ORF">GCM10007209_35620</name>
</gene>
<dbReference type="InterPro" id="IPR036291">
    <property type="entry name" value="NAD(P)-bd_dom_sf"/>
</dbReference>
<name>A0A830EES3_9EURY</name>
<dbReference type="SMART" id="SM00829">
    <property type="entry name" value="PKS_ER"/>
    <property type="match status" value="1"/>
</dbReference>
<dbReference type="EC" id="1.1.1.103" evidence="9"/>
<comment type="caution">
    <text evidence="12">The sequence shown here is derived from an EMBL/GenBank/DDBJ whole genome shotgun (WGS) entry which is preliminary data.</text>
</comment>
<dbReference type="InterPro" id="IPR013154">
    <property type="entry name" value="ADH-like_N"/>
</dbReference>
<keyword evidence="5" id="KW-0560">Oxidoreductase</keyword>
<comment type="similarity">
    <text evidence="2 10">Belongs to the zinc-containing alcohol dehydrogenase family.</text>
</comment>
<dbReference type="FunFam" id="3.40.50.720:FF:000068">
    <property type="entry name" value="Sorbitol dehydrogenase"/>
    <property type="match status" value="1"/>
</dbReference>
<dbReference type="EMBL" id="BMCI01000008">
    <property type="protein sequence ID" value="GGC70585.1"/>
    <property type="molecule type" value="Genomic_DNA"/>
</dbReference>
<reference evidence="12" key="2">
    <citation type="submission" date="2020-09" db="EMBL/GenBank/DDBJ databases">
        <authorList>
            <person name="Sun Q."/>
            <person name="Sedlacek I."/>
        </authorList>
    </citation>
    <scope>NUCLEOTIDE SEQUENCE</scope>
    <source>
        <strain evidence="12">CCM 7217</strain>
    </source>
</reference>
<dbReference type="GO" id="GO:0008270">
    <property type="term" value="F:zinc ion binding"/>
    <property type="evidence" value="ECO:0007669"/>
    <property type="project" value="InterPro"/>
</dbReference>
<organism evidence="12 13">
    <name type="scientific">Haloferax sulfurifontis</name>
    <dbReference type="NCBI Taxonomy" id="255616"/>
    <lineage>
        <taxon>Archaea</taxon>
        <taxon>Methanobacteriati</taxon>
        <taxon>Methanobacteriota</taxon>
        <taxon>Stenosarchaea group</taxon>
        <taxon>Halobacteria</taxon>
        <taxon>Halobacteriales</taxon>
        <taxon>Haloferacaceae</taxon>
        <taxon>Haloferax</taxon>
    </lineage>
</organism>
<dbReference type="Pfam" id="PF08240">
    <property type="entry name" value="ADH_N"/>
    <property type="match status" value="1"/>
</dbReference>
<evidence type="ECO:0000256" key="7">
    <source>
        <dbReference type="ARBA" id="ARBA00050613"/>
    </source>
</evidence>
<protein>
    <recommendedName>
        <fullName evidence="9">L-threonine 3-dehydrogenase</fullName>
        <ecNumber evidence="9">1.1.1.103</ecNumber>
    </recommendedName>
</protein>
<proteinExistence type="inferred from homology"/>
<keyword evidence="3 10" id="KW-0479">Metal-binding</keyword>
<reference evidence="12" key="1">
    <citation type="journal article" date="2014" name="Int. J. Syst. Evol. Microbiol.">
        <title>Complete genome sequence of Corynebacterium casei LMG S-19264T (=DSM 44701T), isolated from a smear-ripened cheese.</title>
        <authorList>
            <consortium name="US DOE Joint Genome Institute (JGI-PGF)"/>
            <person name="Walter F."/>
            <person name="Albersmeier A."/>
            <person name="Kalinowski J."/>
            <person name="Ruckert C."/>
        </authorList>
    </citation>
    <scope>NUCLEOTIDE SEQUENCE</scope>
    <source>
        <strain evidence="12">CCM 7217</strain>
    </source>
</reference>
<accession>A0A830EES3</accession>
<evidence type="ECO:0000259" key="11">
    <source>
        <dbReference type="SMART" id="SM00829"/>
    </source>
</evidence>
<evidence type="ECO:0000256" key="9">
    <source>
        <dbReference type="ARBA" id="ARBA00066604"/>
    </source>
</evidence>
<dbReference type="Gene3D" id="3.90.180.10">
    <property type="entry name" value="Medium-chain alcohol dehydrogenases, catalytic domain"/>
    <property type="match status" value="1"/>
</dbReference>
<evidence type="ECO:0000256" key="5">
    <source>
        <dbReference type="ARBA" id="ARBA00023002"/>
    </source>
</evidence>
<dbReference type="Pfam" id="PF00107">
    <property type="entry name" value="ADH_zinc_N"/>
    <property type="match status" value="1"/>
</dbReference>
<dbReference type="Gene3D" id="3.40.50.720">
    <property type="entry name" value="NAD(P)-binding Rossmann-like Domain"/>
    <property type="match status" value="1"/>
</dbReference>
<dbReference type="GO" id="GO:0006566">
    <property type="term" value="P:threonine metabolic process"/>
    <property type="evidence" value="ECO:0007669"/>
    <property type="project" value="UniProtKB-ARBA"/>
</dbReference>
<dbReference type="PROSITE" id="PS00059">
    <property type="entry name" value="ADH_ZINC"/>
    <property type="match status" value="1"/>
</dbReference>
<keyword evidence="4 10" id="KW-0862">Zinc</keyword>
<dbReference type="GO" id="GO:0005737">
    <property type="term" value="C:cytoplasm"/>
    <property type="evidence" value="ECO:0007669"/>
    <property type="project" value="TreeGrafter"/>
</dbReference>
<comment type="pathway">
    <text evidence="8">Amino-acid degradation; L-threonine degradation via oxydo-reductase pathway; glycine from L-threonine: step 1/2.</text>
</comment>
<dbReference type="SUPFAM" id="SSF50129">
    <property type="entry name" value="GroES-like"/>
    <property type="match status" value="1"/>
</dbReference>
<dbReference type="SUPFAM" id="SSF51735">
    <property type="entry name" value="NAD(P)-binding Rossmann-fold domains"/>
    <property type="match status" value="1"/>
</dbReference>
<dbReference type="CDD" id="cd08233">
    <property type="entry name" value="butanediol_DH_like"/>
    <property type="match status" value="1"/>
</dbReference>
<evidence type="ECO:0000256" key="4">
    <source>
        <dbReference type="ARBA" id="ARBA00022833"/>
    </source>
</evidence>
<comment type="catalytic activity">
    <reaction evidence="7">
        <text>L-threonine + NAD(+) = (2S)-2-amino-3-oxobutanoate + NADH + H(+)</text>
        <dbReference type="Rhea" id="RHEA:13161"/>
        <dbReference type="ChEBI" id="CHEBI:15378"/>
        <dbReference type="ChEBI" id="CHEBI:57540"/>
        <dbReference type="ChEBI" id="CHEBI:57926"/>
        <dbReference type="ChEBI" id="CHEBI:57945"/>
        <dbReference type="ChEBI" id="CHEBI:78948"/>
        <dbReference type="EC" id="1.1.1.103"/>
    </reaction>
</comment>
<evidence type="ECO:0000256" key="10">
    <source>
        <dbReference type="RuleBase" id="RU361277"/>
    </source>
</evidence>
<evidence type="ECO:0000313" key="13">
    <source>
        <dbReference type="Proteomes" id="UP000646833"/>
    </source>
</evidence>
<comment type="cofactor">
    <cofactor evidence="1 10">
        <name>Zn(2+)</name>
        <dbReference type="ChEBI" id="CHEBI:29105"/>
    </cofactor>
</comment>
<evidence type="ECO:0000313" key="12">
    <source>
        <dbReference type="EMBL" id="GGC70585.1"/>
    </source>
</evidence>